<evidence type="ECO:0000256" key="2">
    <source>
        <dbReference type="ARBA" id="ARBA00006692"/>
    </source>
</evidence>
<dbReference type="InterPro" id="IPR013106">
    <property type="entry name" value="Ig_V-set"/>
</dbReference>
<feature type="domain" description="Protein kinase" evidence="12">
    <location>
        <begin position="5477"/>
        <end position="5732"/>
    </location>
</feature>
<feature type="region of interest" description="Disordered" evidence="11">
    <location>
        <begin position="3755"/>
        <end position="3780"/>
    </location>
</feature>
<keyword evidence="6 9" id="KW-0067">ATP-binding</keyword>
<dbReference type="GO" id="GO:0005737">
    <property type="term" value="C:cytoplasm"/>
    <property type="evidence" value="ECO:0007669"/>
    <property type="project" value="UniProtKB-SubCell"/>
</dbReference>
<dbReference type="EMBL" id="ADTU01027379">
    <property type="status" value="NOT_ANNOTATED_CDS"/>
    <property type="molecule type" value="Genomic_DNA"/>
</dbReference>
<dbReference type="PANTHER" id="PTHR13817">
    <property type="entry name" value="TITIN"/>
    <property type="match status" value="1"/>
</dbReference>
<evidence type="ECO:0000256" key="1">
    <source>
        <dbReference type="ARBA" id="ARBA00004496"/>
    </source>
</evidence>
<dbReference type="FunFam" id="2.60.40.10:FF:000032">
    <property type="entry name" value="palladin isoform X1"/>
    <property type="match status" value="2"/>
</dbReference>
<keyword evidence="7" id="KW-1015">Disulfide bond</keyword>
<feature type="compositionally biased region" description="Basic and acidic residues" evidence="11">
    <location>
        <begin position="1016"/>
        <end position="1029"/>
    </location>
</feature>
<dbReference type="InterPro" id="IPR036179">
    <property type="entry name" value="Ig-like_dom_sf"/>
</dbReference>
<keyword evidence="16" id="KW-1185">Reference proteome</keyword>
<reference evidence="16" key="1">
    <citation type="journal article" date="2011" name="PLoS Genet.">
        <title>The genome sequence of the leaf-cutter ant Atta cephalotes reveals insights into its obligate symbiotic lifestyle.</title>
        <authorList>
            <person name="Suen G."/>
            <person name="Teiling C."/>
            <person name="Li L."/>
            <person name="Holt C."/>
            <person name="Abouheif E."/>
            <person name="Bornberg-Bauer E."/>
            <person name="Bouffard P."/>
            <person name="Caldera E.J."/>
            <person name="Cash E."/>
            <person name="Cavanaugh A."/>
            <person name="Denas O."/>
            <person name="Elhaik E."/>
            <person name="Fave M.J."/>
            <person name="Gadau J."/>
            <person name="Gibson J.D."/>
            <person name="Graur D."/>
            <person name="Grubbs K.J."/>
            <person name="Hagen D.E."/>
            <person name="Harkins T.T."/>
            <person name="Helmkampf M."/>
            <person name="Hu H."/>
            <person name="Johnson B.R."/>
            <person name="Kim J."/>
            <person name="Marsh S.E."/>
            <person name="Moeller J.A."/>
            <person name="Munoz-Torres M.C."/>
            <person name="Murphy M.C."/>
            <person name="Naughton M.C."/>
            <person name="Nigam S."/>
            <person name="Overson R."/>
            <person name="Rajakumar R."/>
            <person name="Reese J.T."/>
            <person name="Scott J.J."/>
            <person name="Smith C.R."/>
            <person name="Tao S."/>
            <person name="Tsutsui N.D."/>
            <person name="Viljakainen L."/>
            <person name="Wissler L."/>
            <person name="Yandell M.D."/>
            <person name="Zimmer F."/>
            <person name="Taylor J."/>
            <person name="Slater S.C."/>
            <person name="Clifton S.W."/>
            <person name="Warren W.C."/>
            <person name="Elsik C.G."/>
            <person name="Smith C.D."/>
            <person name="Weinstock G.M."/>
            <person name="Gerardo N.M."/>
            <person name="Currie C.R."/>
        </authorList>
    </citation>
    <scope>NUCLEOTIDE SEQUENCE [LARGE SCALE GENOMIC DNA]</scope>
</reference>
<feature type="domain" description="Ig-like" evidence="13">
    <location>
        <begin position="618"/>
        <end position="696"/>
    </location>
</feature>
<dbReference type="PROSITE" id="PS00108">
    <property type="entry name" value="PROTEIN_KINASE_ST"/>
    <property type="match status" value="1"/>
</dbReference>
<dbReference type="FunFam" id="2.60.40.10:FF:001307">
    <property type="entry name" value="Stretchin-Mlck, isoform V"/>
    <property type="match status" value="3"/>
</dbReference>
<dbReference type="GO" id="GO:0060298">
    <property type="term" value="P:positive regulation of sarcomere organization"/>
    <property type="evidence" value="ECO:0007669"/>
    <property type="project" value="UniProtKB-ARBA"/>
</dbReference>
<dbReference type="SMART" id="SM00060">
    <property type="entry name" value="FN3"/>
    <property type="match status" value="2"/>
</dbReference>
<dbReference type="SMART" id="SM00408">
    <property type="entry name" value="IGc2"/>
    <property type="match status" value="13"/>
</dbReference>
<evidence type="ECO:0000256" key="9">
    <source>
        <dbReference type="PROSITE-ProRule" id="PRU10141"/>
    </source>
</evidence>
<gene>
    <name evidence="15" type="primary">105624881</name>
</gene>
<reference evidence="15" key="2">
    <citation type="submission" date="2016-04" db="UniProtKB">
        <authorList>
            <consortium name="EnsemblMetazoa"/>
        </authorList>
    </citation>
    <scope>IDENTIFICATION</scope>
</reference>
<protein>
    <submittedName>
        <fullName evidence="15">Uncharacterized protein</fullName>
    </submittedName>
</protein>
<dbReference type="PROSITE" id="PS50853">
    <property type="entry name" value="FN3"/>
    <property type="match status" value="2"/>
</dbReference>
<keyword evidence="8" id="KW-0393">Immunoglobulin domain</keyword>
<feature type="domain" description="Ig-like" evidence="13">
    <location>
        <begin position="4117"/>
        <end position="4206"/>
    </location>
</feature>
<accession>A0A158NVR4</accession>
<feature type="region of interest" description="Disordered" evidence="11">
    <location>
        <begin position="3692"/>
        <end position="3723"/>
    </location>
</feature>
<dbReference type="InterPro" id="IPR003598">
    <property type="entry name" value="Ig_sub2"/>
</dbReference>
<feature type="region of interest" description="Disordered" evidence="11">
    <location>
        <begin position="848"/>
        <end position="921"/>
    </location>
</feature>
<dbReference type="Pfam" id="PF00069">
    <property type="entry name" value="Pkinase"/>
    <property type="match status" value="1"/>
</dbReference>
<dbReference type="GO" id="GO:0040017">
    <property type="term" value="P:positive regulation of locomotion"/>
    <property type="evidence" value="ECO:0007669"/>
    <property type="project" value="UniProtKB-ARBA"/>
</dbReference>
<feature type="compositionally biased region" description="Basic and acidic residues" evidence="11">
    <location>
        <begin position="3768"/>
        <end position="3780"/>
    </location>
</feature>
<name>A0A158NVR4_ATTCE</name>
<proteinExistence type="inferred from homology"/>
<dbReference type="PROSITE" id="PS50835">
    <property type="entry name" value="IG_LIKE"/>
    <property type="match status" value="13"/>
</dbReference>
<dbReference type="PANTHER" id="PTHR13817:SF171">
    <property type="entry name" value="STRETCHIN-MLCK, ISOFORM U"/>
    <property type="match status" value="1"/>
</dbReference>
<feature type="domain" description="Ig-like" evidence="13">
    <location>
        <begin position="321"/>
        <end position="407"/>
    </location>
</feature>
<feature type="domain" description="Ig-like" evidence="13">
    <location>
        <begin position="4879"/>
        <end position="4971"/>
    </location>
</feature>
<comment type="subcellular location">
    <subcellularLocation>
        <location evidence="1">Cytoplasm</location>
    </subcellularLocation>
</comment>
<dbReference type="InterPro" id="IPR003599">
    <property type="entry name" value="Ig_sub"/>
</dbReference>
<feature type="compositionally biased region" description="Basic and acidic residues" evidence="11">
    <location>
        <begin position="3711"/>
        <end position="3723"/>
    </location>
</feature>
<dbReference type="PROSITE" id="PS00107">
    <property type="entry name" value="PROTEIN_KINASE_ATP"/>
    <property type="match status" value="1"/>
</dbReference>
<dbReference type="InterPro" id="IPR036116">
    <property type="entry name" value="FN3_sf"/>
</dbReference>
<dbReference type="FunFam" id="2.60.40.10:FF:001894">
    <property type="entry name" value="Stretchin-Mlck, isoform V"/>
    <property type="match status" value="1"/>
</dbReference>
<evidence type="ECO:0000256" key="6">
    <source>
        <dbReference type="ARBA" id="ARBA00022840"/>
    </source>
</evidence>
<feature type="domain" description="Ig-like" evidence="13">
    <location>
        <begin position="519"/>
        <end position="603"/>
    </location>
</feature>
<dbReference type="OrthoDB" id="6070751at2759"/>
<feature type="domain" description="Fibronectin type-III" evidence="14">
    <location>
        <begin position="4557"/>
        <end position="4657"/>
    </location>
</feature>
<dbReference type="GO" id="GO:0030154">
    <property type="term" value="P:cell differentiation"/>
    <property type="evidence" value="ECO:0007669"/>
    <property type="project" value="UniProtKB-ARBA"/>
</dbReference>
<feature type="domain" description="Ig-like" evidence="13">
    <location>
        <begin position="422"/>
        <end position="496"/>
    </location>
</feature>
<dbReference type="CDD" id="cd00096">
    <property type="entry name" value="Ig"/>
    <property type="match status" value="3"/>
</dbReference>
<evidence type="ECO:0000256" key="10">
    <source>
        <dbReference type="SAM" id="Coils"/>
    </source>
</evidence>
<keyword evidence="4" id="KW-0677">Repeat</keyword>
<dbReference type="eggNOG" id="KOG0613">
    <property type="taxonomic scope" value="Eukaryota"/>
</dbReference>
<dbReference type="FunFam" id="2.60.40.10:FF:000425">
    <property type="entry name" value="Myosin light chain kinase"/>
    <property type="match status" value="1"/>
</dbReference>
<feature type="domain" description="Ig-like" evidence="13">
    <location>
        <begin position="4217"/>
        <end position="4302"/>
    </location>
</feature>
<dbReference type="SUPFAM" id="SSF56112">
    <property type="entry name" value="Protein kinase-like (PK-like)"/>
    <property type="match status" value="1"/>
</dbReference>
<dbReference type="Gene3D" id="2.60.40.10">
    <property type="entry name" value="Immunoglobulins"/>
    <property type="match status" value="17"/>
</dbReference>
<feature type="domain" description="Ig-like" evidence="13">
    <location>
        <begin position="4431"/>
        <end position="4504"/>
    </location>
</feature>
<dbReference type="InterPro" id="IPR017441">
    <property type="entry name" value="Protein_kinase_ATP_BS"/>
</dbReference>
<feature type="region of interest" description="Disordered" evidence="11">
    <location>
        <begin position="1485"/>
        <end position="1504"/>
    </location>
</feature>
<dbReference type="GO" id="GO:0009653">
    <property type="term" value="P:anatomical structure morphogenesis"/>
    <property type="evidence" value="ECO:0007669"/>
    <property type="project" value="UniProtKB-ARBA"/>
</dbReference>
<evidence type="ECO:0000313" key="16">
    <source>
        <dbReference type="Proteomes" id="UP000005205"/>
    </source>
</evidence>
<feature type="domain" description="Fibronectin type-III" evidence="14">
    <location>
        <begin position="5341"/>
        <end position="5443"/>
    </location>
</feature>
<feature type="domain" description="Ig-like" evidence="13">
    <location>
        <begin position="219"/>
        <end position="299"/>
    </location>
</feature>
<feature type="region of interest" description="Disordered" evidence="11">
    <location>
        <begin position="3817"/>
        <end position="3857"/>
    </location>
</feature>
<dbReference type="CDD" id="cd00063">
    <property type="entry name" value="FN3"/>
    <property type="match status" value="2"/>
</dbReference>
<dbReference type="InterPro" id="IPR013783">
    <property type="entry name" value="Ig-like_fold"/>
</dbReference>
<dbReference type="STRING" id="12957.A0A158NVR4"/>
<dbReference type="FunFam" id="1.10.510.10:FF:000175">
    <property type="entry name" value="Myosin light chain kinase, smooth muscle"/>
    <property type="match status" value="1"/>
</dbReference>
<dbReference type="InterPro" id="IPR007110">
    <property type="entry name" value="Ig-like_dom"/>
</dbReference>
<feature type="domain" description="Ig-like" evidence="13">
    <location>
        <begin position="120"/>
        <end position="209"/>
    </location>
</feature>
<evidence type="ECO:0000256" key="4">
    <source>
        <dbReference type="ARBA" id="ARBA00022737"/>
    </source>
</evidence>
<evidence type="ECO:0000256" key="11">
    <source>
        <dbReference type="SAM" id="MobiDB-lite"/>
    </source>
</evidence>
<dbReference type="EnsemblMetazoa" id="XM_012206232.1">
    <property type="protein sequence ID" value="XP_012061622.1"/>
    <property type="gene ID" value="LOC105624881"/>
</dbReference>
<dbReference type="Gene3D" id="3.30.200.20">
    <property type="entry name" value="Phosphorylase Kinase, domain 1"/>
    <property type="match status" value="1"/>
</dbReference>
<dbReference type="FunCoup" id="A0A158NVR4">
    <property type="interactions" value="38"/>
</dbReference>
<dbReference type="InterPro" id="IPR000719">
    <property type="entry name" value="Prot_kinase_dom"/>
</dbReference>
<feature type="domain" description="Ig-like" evidence="13">
    <location>
        <begin position="4997"/>
        <end position="5073"/>
    </location>
</feature>
<dbReference type="PROSITE" id="PS50011">
    <property type="entry name" value="PROTEIN_KINASE_DOM"/>
    <property type="match status" value="1"/>
</dbReference>
<feature type="compositionally biased region" description="Basic and acidic residues" evidence="11">
    <location>
        <begin position="849"/>
        <end position="862"/>
    </location>
</feature>
<keyword evidence="3" id="KW-0963">Cytoplasm</keyword>
<dbReference type="SMART" id="SM00406">
    <property type="entry name" value="IGv"/>
    <property type="match status" value="2"/>
</dbReference>
<keyword evidence="10" id="KW-0175">Coiled coil</keyword>
<dbReference type="GO" id="GO:0005524">
    <property type="term" value="F:ATP binding"/>
    <property type="evidence" value="ECO:0007669"/>
    <property type="project" value="UniProtKB-UniRule"/>
</dbReference>
<evidence type="ECO:0000259" key="13">
    <source>
        <dbReference type="PROSITE" id="PS50835"/>
    </source>
</evidence>
<dbReference type="InterPro" id="IPR011009">
    <property type="entry name" value="Kinase-like_dom_sf"/>
</dbReference>
<dbReference type="SUPFAM" id="SSF49265">
    <property type="entry name" value="Fibronectin type III"/>
    <property type="match status" value="1"/>
</dbReference>
<dbReference type="InterPro" id="IPR013098">
    <property type="entry name" value="Ig_I-set"/>
</dbReference>
<dbReference type="FunFam" id="2.60.40.10:FF:000107">
    <property type="entry name" value="Myosin, light chain kinase a"/>
    <property type="match status" value="4"/>
</dbReference>
<feature type="domain" description="Ig-like" evidence="13">
    <location>
        <begin position="4779"/>
        <end position="4862"/>
    </location>
</feature>
<evidence type="ECO:0000256" key="3">
    <source>
        <dbReference type="ARBA" id="ARBA00022490"/>
    </source>
</evidence>
<dbReference type="GO" id="GO:0045989">
    <property type="term" value="P:positive regulation of striated muscle contraction"/>
    <property type="evidence" value="ECO:0007669"/>
    <property type="project" value="UniProtKB-ARBA"/>
</dbReference>
<dbReference type="SMART" id="SM00409">
    <property type="entry name" value="IG"/>
    <property type="match status" value="15"/>
</dbReference>
<organism evidence="15 16">
    <name type="scientific">Atta cephalotes</name>
    <name type="common">Leafcutter ant</name>
    <dbReference type="NCBI Taxonomy" id="12957"/>
    <lineage>
        <taxon>Eukaryota</taxon>
        <taxon>Metazoa</taxon>
        <taxon>Ecdysozoa</taxon>
        <taxon>Arthropoda</taxon>
        <taxon>Hexapoda</taxon>
        <taxon>Insecta</taxon>
        <taxon>Pterygota</taxon>
        <taxon>Neoptera</taxon>
        <taxon>Endopterygota</taxon>
        <taxon>Hymenoptera</taxon>
        <taxon>Apocrita</taxon>
        <taxon>Aculeata</taxon>
        <taxon>Formicoidea</taxon>
        <taxon>Formicidae</taxon>
        <taxon>Myrmicinae</taxon>
        <taxon>Atta</taxon>
    </lineage>
</organism>
<feature type="compositionally biased region" description="Basic residues" evidence="11">
    <location>
        <begin position="992"/>
        <end position="1002"/>
    </location>
</feature>
<dbReference type="SUPFAM" id="SSF48726">
    <property type="entry name" value="Immunoglobulin"/>
    <property type="match status" value="15"/>
</dbReference>
<feature type="compositionally biased region" description="Basic and acidic residues" evidence="11">
    <location>
        <begin position="894"/>
        <end position="914"/>
    </location>
</feature>
<dbReference type="Gene3D" id="1.10.510.10">
    <property type="entry name" value="Transferase(Phosphotransferase) domain 1"/>
    <property type="match status" value="1"/>
</dbReference>
<evidence type="ECO:0000259" key="14">
    <source>
        <dbReference type="PROSITE" id="PS50853"/>
    </source>
</evidence>
<keyword evidence="5 9" id="KW-0547">Nucleotide-binding</keyword>
<dbReference type="KEGG" id="acep:105624881"/>
<dbReference type="Pfam" id="PF07679">
    <property type="entry name" value="I-set"/>
    <property type="match status" value="13"/>
</dbReference>
<dbReference type="InterPro" id="IPR003961">
    <property type="entry name" value="FN3_dom"/>
</dbReference>
<dbReference type="InParanoid" id="A0A158NVR4"/>
<dbReference type="eggNOG" id="KOG3510">
    <property type="taxonomic scope" value="Eukaryota"/>
</dbReference>
<comment type="similarity">
    <text evidence="2">Belongs to the protein kinase superfamily. CAMK Ser/Thr protein kinase family.</text>
</comment>
<evidence type="ECO:0000313" key="15">
    <source>
        <dbReference type="EnsemblMetazoa" id="XP_012061622.1"/>
    </source>
</evidence>
<feature type="compositionally biased region" description="Low complexity" evidence="11">
    <location>
        <begin position="970"/>
        <end position="987"/>
    </location>
</feature>
<feature type="compositionally biased region" description="Basic and acidic residues" evidence="11">
    <location>
        <begin position="3817"/>
        <end position="3852"/>
    </location>
</feature>
<feature type="domain" description="Ig-like" evidence="13">
    <location>
        <begin position="4661"/>
        <end position="4755"/>
    </location>
</feature>
<evidence type="ECO:0000259" key="12">
    <source>
        <dbReference type="PROSITE" id="PS50011"/>
    </source>
</evidence>
<evidence type="ECO:0000256" key="8">
    <source>
        <dbReference type="ARBA" id="ARBA00023319"/>
    </source>
</evidence>
<dbReference type="Proteomes" id="UP000005205">
    <property type="component" value="Unassembled WGS sequence"/>
</dbReference>
<evidence type="ECO:0000256" key="5">
    <source>
        <dbReference type="ARBA" id="ARBA00022741"/>
    </source>
</evidence>
<sequence>MTLTDTLKNKGPPEWIEEDQIVSVQGYVGEDIIIELKLALSENYDDLRFELIRDGLPISSDRYQLSMRGNIVQLTLKQSRKNDTGYYSLVATRLGQENDKGALKKFDLSISEPSYEEDDPPVFLRRLSDLAVKVGTRTRFLVEIRSSTTLKIIWYKDASPIHNGSRFSLVHEGNFHCVDVAPVTVEDQGCWTCMAENRSGRSSCTSTLTVIVPKAYKKPEFVEELRALLTETGTVSLECKVIGVPTPVLKWFKDNKEIKAGDVFALTANPDDPTSLGVYTCEAINCMGTAYSSSKVHVVGRGSREGSLKPADALAPSGLLPIFKQILQDECCRIGDTIVLSCYVQIPPWPKTIAWYNKEGRIEPSEKYHIMEDGIGGYSIEIKQVEAMDEGEWKCVVTSEDNIKQFTSCYVAMSIPRNYRKPRFMENLKAILTEEGLVSFECKVVGFPTPLLRWFKDGQELKPGDVYQLTGTNSLGSYCCIAKNCMGEAKSTAELTIEDIQNQLNEEERFQLLSTNQPPKFIKGLRSCEAKINENFRFTVQVSIAPEPTLSWYRDDAIMDESDKYQIAKENLGKCHFEVRNLEFIDQAEWKCVAANDFGHSVTSCFLKLIIPKHYKKPKFLENLRAILSEEGAVNLECKVIGVPQPVLKWYKDNVELKPGDIHRIISGQDGTCCLGIYTCEAINCMGTVSSSASLLGFEDKKDAKEIQSSNGHELARNLSLSTIHEERTSQLYDTPQTDHSVTLDERGEVSFSFDGKEMSVSLYETPDLTEEEALQIVEMYADQLSEHVTEHNVIELPPMRFVKETSTTSNLLMEAVVIDVSPDYFVSAEDNDDLRTEADFEDVSIMDDMTRALSPERDSRSSLKRSTRYNADEDEKVPNRPPRKKSMSLSLSKSEKSQRIESESFHSAQKDEPLLSPLSSLKQDDSDTFADALSSAHLSITESLALKQMTLEHGTIDNNRKRSLSAGRSTGSSLDDGIGGDSSFDSMIGVPKKKQRKKKQQKDKNNSEKYSGSGDYEHERNESEDKVDMKIKHQLTEPIEKTEIDNRNGTEAEISSHISEENQESTQDTLFESRIALHNSLKLLCEKLFDTPQFLNIHKQIDDICQLLKDSRRVGADIETLANLEIPLRALLQEINEITPTEHIEIICEILEPFVAQLSHVIENFGLLSLQPTLTILKKFHNPICNITRKTKELSSLKLISDVSQNISEEITESLINIQSIFNRILDCIERSKLTMNGSSSPQQVVTASGLVACLTELRDCVSHTAHSAMTLKENETLNKLMEFREPLLDLQLILSQKYHEVISQTESILKILEDTDKQISELVEQLSEAEIIQNMLKNLNIDQSLSNVHFALSSVLEKQERYITSCHLITSIEALRQTIGSSAVAIANLKNPVDNEIIQEINKLSESLLNLQKDLLTEKHEPQEEQVLNDLINPISILKEIVHSVIESSSIELIVPMLELLEDIEKDTVLIAKEISKEKCQEESIIQSQKENKEERSYSKSNLASQIDRSLDPIKNWLSATSEDNAKQYEDEMKSTLSSTIQELKRNLSQIVIQTSYSESPSDDSLIDALIDLREPLLRLKNAISTYHEPEDLLILKKLDYPMKYLLQTIMNVLREHAKEESLRPIIDIIEQIKNQISLSVKDILHQQEFKQNTKAFNETEEIEEETITASRETIPGTLTEVASTPFEAESTSLLTEQAITKNNSSDVVLQIIKNEKQESEESASKLIMILSEILEKLQLEITSILDDFEESTTQSTTIPQSKLANSIEELRRTISTVRVMIVYGEKTDLFEEKLNHTTLILTNLIQPLTNMRNLLSKPHEHDVSELMILNRFTPLLNIIENNVIRQIKDFISKDGDIEKEFERKILEYLWDISKPLESILERMSDLEKATEETLETDVANILGKPIAALLEDIKSTIQKVDVLERREPLILELRNLLEPLLEFHSCLSMVQSSRRSLVPEASLLDERRSVILRAIGGLHKQVCYSVEIIANMEEPFLFNESLILLNSAILQVQKQIGKTDYSRRSSNINISLQHRLTGTLNRLDNAIITLEEHADKSKYGIESKCLEALQKQISFAQTQFNQVGSKLIDEEAIVEGFLYPTNQLLSALNVLKENAEKTPSAISYNLIVQLQELADSISELSSSLSAHRIGLVQEGASEGAPIIETFSAVIDVLDLVKESIGIIEKIVEQKVIITKVESVIDEVIEVSQEEIENVMTITEIPSSKAIIQEVNVQSEIENTSMTAQVPVLENLEAIIFVEQSKDDLADMRKNKEDQKENENRKHLTKNILIDFERAVNTVIFLTHEGVKPELMENIMASLPFISKPLDALENVLASICQTIDEDKYIDKDEEPSAILKILISCINDTIKSLNEIQISKYVNIVDERETEIKEEAKIIEETTARPLEELIEAIMESQEQIKCNKTLLLESDLPSTDMIELKAIDNLKPVEAKADKILTEEIDDSIKQRAVETPQQALTSLESSQIEELLPENIRMIKSIAVPLEKIEEHNFATIDQQKLELTQVSDNSIIQKEQIEDETLEAIISSLQTLCKSFNEIGEMGILESSNKKTIKFSDLTEQLLNLQLTLSSKVTEGIKKNTVTLLKLSVKVLEELQTSIATVQKQMELNAVAEASSSETFKSFLVQAIMEPLKDLRMSIAYIQSDSTIIQFIQQEAKLSSVKQITILQNLVKSIVQYGERFISIINQMKMESVPPLKIIKQKDQELDPKVLHKTIDSIHILQETLSQIENLNIYKTGLLEEPEQKKEIAQLRTVIDSLEKLKQLLIIGTQETTVMKEEELGESQNLLASANLKFVLEELRNSIILVQEQPILNDVPMLKTLNEALENLKLPLTTVKEIVDHTETSTETEKISTVLSFANSVEEIVNQLTITKQDIEKQAITETSLLKMMTIPIAELQSAILKLEDQVSQTLETRESTKTVTLECMIQPLQELQQSFLTASYEETVLALQQLSIKPILDNLNKSVTIILDQLTTLQDVLVDMNTDDLVPLKNFVGSLSNLRTSMVVLQQLSAIENAGQQIVEIENASALQAFAKSIEEFKKCCSVVIKRPRIIKTFTTNVELKQTNKIDTHLIENIIAPLRLLQEQILTIEETKMQESEILNVTEIRKPVTVLSSLVSPLQQLEKSFVATVQKEHIIEHDTHPLITELSFASLEKFALQPILEEVQKSIVIVQEHVVLEAGSQITSKVETDALLKSIAQPLVDLKASIASIQQVTAIAPDFLNELEQQQNISALNTFAKTLHNLTERIAMCNYQQIIIEPAADTISEDVSSLNTWADVIDESSSRITCPMVIDQGTIESPVEIVTSMIEDETSTLKTLAKPLTELRECLALIVEEQKTVQPYDTTCSLSEKENISLMKTIIQPLSELKHAAAIIIEEQMAIERANEHSFAIDEKNEFILRPLMEPLEELRHSIAVIEDHTLIETSTDRPKNDVILNALVEPLFDLQRAISVLETRVISPDVELISEDANNWITECLATPLHEIERSIADIRQCSIIEPETIIVKEQRNLIPDWSIIEKLVKLMKSIKFAISRIEGDSTEIETLKTMEIPLINVQENLVILKNKFNLGTIEDKDSIDAFIKSLSNFEKCILFLKEEIVDKAVSKQSDTIEIDTMISATLITPLTELKYSIETIKTSSRRLEKSIAVMREQSADKPLVEPQHINFGGLSKKHQNVSENIKEAEQEEQSEHQNVSENIKEAEQEEQKKEEIVEKIKEENDKTRDQKIEEFEKKKKSLQIEELGKKEKKIKKSKQKEQMEEIKKEAKELNEKMTVKEEENKEKEKVNNDEFIQELRKDKNLCLQMDEDKKGQNNEKILRKQYEKSKSEERLKKEEEWKQKKSQSNENWLYMREERVNRSGECRIQKEENGYQERDIDKKLHRMEKEIRRDETARLLWEEERRLRKKQEEERFRNRQRKKEQIKENEWSRKRENESDRFLRNMLEDTYNPDKSTSMFFNIDYSRQHIFRFNSDIPTLSSTSRSYSWRDSLTSLSRKRFDNYWDYKLHSPSTDKYYFDTRSLYRRRRKRENRMIRVRSINLLKYEDYYSTEGSDATIVPSTCMQSLRCTKANTISRIDFNTCMSEPSSFIDLYENENLQWAKPKKPSFCTRLTNRIVEVGMRIRLTCTVLGNPEPRIYWTKDDQKLNVSDNRYKMRFENGMAYLELQDALPEDAGIYTCVAQNTHGTSTTESILKVYSDHKPIHSPPIFVKSIKDTYRYSDRKLILECCVRAHPVPMISWLKDGMILQSERYKQSCLDNHVYRLEITNPDVTDNGQYTCRATNELHTEEISHTVNIEDWQSINNSRLSDEIKSKFTRRPRFSNLSKDYNVPTDGSISREVKLKDILSPEVKWLCGRKEPITIPKARTFVERGLYTLIAPDVTEPEKDTYVCRAINAYGQMDTSATVDVISSNVGEHGGKPAIFVSRPSKKSIDVIVGEDISISFRVSGIPKPRIIWLKGLTDITDGSRSYKESIDDYVRLTLKRVIPSDEGTYCILIKNRYGCDRSFFSIKIKQRARSLTPLSDWNSVTERDIEEYNNDMSYVRNVPGPISSEPVVIDGGKNWLSLSWGKAERRGPAPVVAYKVEAWLLGGDGGARWAELGITPINAFDAFNLRSGGEYKFRVTPRNRYGWGEPVTMKNSVLVIESTDLPEFTKILPGQLKTLEGTSVKLECEIRGDSKMEIRWYRETTEINPYNDTRFAICYDGTKCSLAIANVKEDDSGRYVCEANNRIGKVSSFARILVVTDPRIIEADAKLKTSLSIESEDRPPQFTMRIRDRRVQTTYPVRLTCQVIGHPVPEIVWYKDGTEISQDDRHIFWNDDSNFHTLEIIQSALEDSGCYMVTARNINGSVSCRCILVVDKGIRAYIAPEFLRDLNVAYTIHSGGELRMSAQLEAYPCVGVVWHRDGIRLRPNRRAVMTLSHDGTVQFSLANVTTRDAGVYSCTATNVVGQAETFTRVAVTAAIQDQSFINESVNITSPDIPYSKEPLFVTKPLSTEAIEGDTVIILCEVVGDPKPEVIWLRDFLKIEKDGNVSILRIRDISLRDTGEVRCIASLNGKGPSISCIAKLQLQNLLYNFNDSVTKSKNIQSHTQTKLSSTNTNLISMAEKVTKLSSLKCRRHYEKPLTRFKLSSFPRYTASYTKHISSLSIRKRISNNMSNVKKSRFVEDLSVQRIIKKNLDNNLGFSKDQTLSSSLNKEDTTDIFINLLPKKTEQILHQNIDFIPKKEPVESHLQELIKAAIIKEPTDTSVFRGSRVLLEVTYQGYPEPIVKWLQVNRELQRSEKIKIVSRNGISYLTLDDVTYDHVGKYEVSVENPLGKDRRFFSLAVEGPPEPLTDKPSVNFNAGETTIVWRSPPYDGGRTVIGYTVEAKRVGENTWIIITESSHSLSHTVATTGRNSVIPGESYYFRIRAENIHGLSDPGIESDPVRIPKQEETMFQEEEEDEFEPSFEARLVVPEEGKFFGEKYDVLEELGKGRYGVVRKVIERPTGMNFAAKFVKTIKAKDREQVREEIKIMNALRHPKLLLLAAAYEKSRETVLITEYISGGELFERVAADDFTLTEKDSILFMRQICQGVEYMHQNKIVHLDLKPENIMCRTRTSHQIKLIDFGLAQTLKSDTPIRVLFGTPEFIPPEIISYEPIGTESDMWSVGVICYVLLTGLSPFMGDNDAETFANITRADYDLDDDAFDAISNDAKNFISGLLIKRKELRMSATQCLKHPWMAQHTMAMSRIVLPTEKLKKFIIRRKWQKTGNAIRALGRMAILSAHSRRSPTITAETSSTHLEQRFDSTEMQYSDEIKLIHTAIKDTECIETSIGKNSAEAESQTKLHFTCVTEVNMAIQETSMEEESLSDFSKQVNIKKEIQELDTELILKTEDISQNITEHLEISVARENKESDKELIDKLSDNEIEQQMTLKSQTLRRMFRGDSRDSGISDCNSSLVSSSLQVDELGIVSTIKEELDLEIYNRETKRTLKEEENRSSSTVGILASLVQDKKILPCDTEITVDDDKVATKSDMTKASCETNPVRKVIDKNTDARILSRYNCNKFLSTGNVNRTARIFEKESDRSNSNNSQRSYPATIITGKPHKERIQKAFAFWNN</sequence>
<dbReference type="InterPro" id="IPR008271">
    <property type="entry name" value="Ser/Thr_kinase_AS"/>
</dbReference>
<dbReference type="EMBL" id="ADTU01027378">
    <property type="status" value="NOT_ANNOTATED_CDS"/>
    <property type="molecule type" value="Genomic_DNA"/>
</dbReference>
<evidence type="ECO:0000256" key="7">
    <source>
        <dbReference type="ARBA" id="ARBA00023157"/>
    </source>
</evidence>
<dbReference type="SMART" id="SM00220">
    <property type="entry name" value="S_TKc"/>
    <property type="match status" value="1"/>
</dbReference>
<dbReference type="InterPro" id="IPR050964">
    <property type="entry name" value="Striated_Muscle_Regulatory"/>
</dbReference>
<dbReference type="GO" id="GO:0004672">
    <property type="term" value="F:protein kinase activity"/>
    <property type="evidence" value="ECO:0007669"/>
    <property type="project" value="InterPro"/>
</dbReference>
<feature type="region of interest" description="Disordered" evidence="11">
    <location>
        <begin position="961"/>
        <end position="1029"/>
    </location>
</feature>
<feature type="binding site" evidence="9">
    <location>
        <position position="5506"/>
    </location>
    <ligand>
        <name>ATP</name>
        <dbReference type="ChEBI" id="CHEBI:30616"/>
    </ligand>
</feature>
<dbReference type="Pfam" id="PF13927">
    <property type="entry name" value="Ig_3"/>
    <property type="match status" value="1"/>
</dbReference>
<feature type="coiled-coil region" evidence="10">
    <location>
        <begin position="2876"/>
        <end position="2931"/>
    </location>
</feature>